<dbReference type="InterPro" id="IPR036188">
    <property type="entry name" value="FAD/NAD-bd_sf"/>
</dbReference>
<protein>
    <recommendedName>
        <fullName evidence="4">FAD/NAD(P)-binding domain-containing protein</fullName>
    </recommendedName>
</protein>
<reference evidence="2 3" key="1">
    <citation type="submission" date="2020-10" db="EMBL/GenBank/DDBJ databases">
        <title>Sequencing the genomes of 1000 actinobacteria strains.</title>
        <authorList>
            <person name="Klenk H.-P."/>
        </authorList>
    </citation>
    <scope>NUCLEOTIDE SEQUENCE [LARGE SCALE GENOMIC DNA]</scope>
    <source>
        <strain evidence="2 3">DSM 43173</strain>
    </source>
</reference>
<sequence length="134" mass="13573">MAPRAQPCDELARAAGLGCDDGIVVDARSLASDNRTIAIGDCANLPDPSPWSGDASRLRLESVDNAVEQATSAAATLVGLDRPTGASPGSGPTKEGSSCRSPGWPARTTRPSCAPVGARGSTRRCAAELVGRSV</sequence>
<evidence type="ECO:0008006" key="4">
    <source>
        <dbReference type="Google" id="ProtNLM"/>
    </source>
</evidence>
<proteinExistence type="predicted"/>
<comment type="caution">
    <text evidence="2">The sequence shown here is derived from an EMBL/GenBank/DDBJ whole genome shotgun (WGS) entry which is preliminary data.</text>
</comment>
<gene>
    <name evidence="2" type="ORF">H4W80_000502</name>
</gene>
<evidence type="ECO:0000313" key="2">
    <source>
        <dbReference type="EMBL" id="MBE1582244.1"/>
    </source>
</evidence>
<dbReference type="EMBL" id="JADBEK010000001">
    <property type="protein sequence ID" value="MBE1582244.1"/>
    <property type="molecule type" value="Genomic_DNA"/>
</dbReference>
<organism evidence="2 3">
    <name type="scientific">Nonomuraea angiospora</name>
    <dbReference type="NCBI Taxonomy" id="46172"/>
    <lineage>
        <taxon>Bacteria</taxon>
        <taxon>Bacillati</taxon>
        <taxon>Actinomycetota</taxon>
        <taxon>Actinomycetes</taxon>
        <taxon>Streptosporangiales</taxon>
        <taxon>Streptosporangiaceae</taxon>
        <taxon>Nonomuraea</taxon>
    </lineage>
</organism>
<feature type="region of interest" description="Disordered" evidence="1">
    <location>
        <begin position="78"/>
        <end position="121"/>
    </location>
</feature>
<accession>A0ABR9LNL2</accession>
<dbReference type="Proteomes" id="UP000633509">
    <property type="component" value="Unassembled WGS sequence"/>
</dbReference>
<dbReference type="RefSeq" id="WP_225966522.1">
    <property type="nucleotide sequence ID" value="NZ_JADBEK010000001.1"/>
</dbReference>
<evidence type="ECO:0000256" key="1">
    <source>
        <dbReference type="SAM" id="MobiDB-lite"/>
    </source>
</evidence>
<dbReference type="SUPFAM" id="SSF51905">
    <property type="entry name" value="FAD/NAD(P)-binding domain"/>
    <property type="match status" value="1"/>
</dbReference>
<keyword evidence="3" id="KW-1185">Reference proteome</keyword>
<dbReference type="Gene3D" id="3.50.50.60">
    <property type="entry name" value="FAD/NAD(P)-binding domain"/>
    <property type="match status" value="1"/>
</dbReference>
<name>A0ABR9LNL2_9ACTN</name>
<evidence type="ECO:0000313" key="3">
    <source>
        <dbReference type="Proteomes" id="UP000633509"/>
    </source>
</evidence>